<accession>A0ACB9L465</accession>
<dbReference type="EMBL" id="CM042891">
    <property type="protein sequence ID" value="KAI4303763.1"/>
    <property type="molecule type" value="Genomic_DNA"/>
</dbReference>
<evidence type="ECO:0000313" key="1">
    <source>
        <dbReference type="EMBL" id="KAI4303763.1"/>
    </source>
</evidence>
<name>A0ACB9L465_9MYRT</name>
<comment type="caution">
    <text evidence="1">The sequence shown here is derived from an EMBL/GenBank/DDBJ whole genome shotgun (WGS) entry which is preliminary data.</text>
</comment>
<protein>
    <submittedName>
        <fullName evidence="1">Uncharacterized protein</fullName>
    </submittedName>
</protein>
<reference evidence="2" key="1">
    <citation type="journal article" date="2023" name="Front. Plant Sci.">
        <title>Chromosomal-level genome assembly of Melastoma candidum provides insights into trichome evolution.</title>
        <authorList>
            <person name="Zhong Y."/>
            <person name="Wu W."/>
            <person name="Sun C."/>
            <person name="Zou P."/>
            <person name="Liu Y."/>
            <person name="Dai S."/>
            <person name="Zhou R."/>
        </authorList>
    </citation>
    <scope>NUCLEOTIDE SEQUENCE [LARGE SCALE GENOMIC DNA]</scope>
</reference>
<proteinExistence type="predicted"/>
<organism evidence="1 2">
    <name type="scientific">Melastoma candidum</name>
    <dbReference type="NCBI Taxonomy" id="119954"/>
    <lineage>
        <taxon>Eukaryota</taxon>
        <taxon>Viridiplantae</taxon>
        <taxon>Streptophyta</taxon>
        <taxon>Embryophyta</taxon>
        <taxon>Tracheophyta</taxon>
        <taxon>Spermatophyta</taxon>
        <taxon>Magnoliopsida</taxon>
        <taxon>eudicotyledons</taxon>
        <taxon>Gunneridae</taxon>
        <taxon>Pentapetalae</taxon>
        <taxon>rosids</taxon>
        <taxon>malvids</taxon>
        <taxon>Myrtales</taxon>
        <taxon>Melastomataceae</taxon>
        <taxon>Melastomatoideae</taxon>
        <taxon>Melastomateae</taxon>
        <taxon>Melastoma</taxon>
    </lineage>
</organism>
<keyword evidence="2" id="KW-1185">Reference proteome</keyword>
<dbReference type="Proteomes" id="UP001057402">
    <property type="component" value="Chromosome 12"/>
</dbReference>
<evidence type="ECO:0000313" key="2">
    <source>
        <dbReference type="Proteomes" id="UP001057402"/>
    </source>
</evidence>
<sequence>MEVCSNGLAEEVKTKPSKRKRPKLELCSNDRVREEREKKKHRSRASQVIDMAFLNKVGNILKQTASRQMNGDLSSAKPFIYQALRFMSSSKLFVGGLSYGTDQQGLREAFSKYGEVIEARVIMDRETGRSRGFGFITYVSTEEASSAIQALDGQDLQGRRIRVNYAADRQPRFQSGYGGGDSGYGGGGYGYGGENESGRYSAGGGGSFSGGGGFGGGGNYNSDIGGQGYGGSGSFNSPGNAGGYGADTGYGSASNSGFGGSYNSVAGGAGDSFTGGSNFSGSGQDGGSGMGFSRGEQQFDHNPTAGGYGQDDKLDGNYKYDDDEPNSYAKQA</sequence>
<gene>
    <name evidence="1" type="ORF">MLD38_039358</name>
</gene>